<evidence type="ECO:0000256" key="1">
    <source>
        <dbReference type="SAM" id="Phobius"/>
    </source>
</evidence>
<feature type="transmembrane region" description="Helical" evidence="1">
    <location>
        <begin position="20"/>
        <end position="42"/>
    </location>
</feature>
<reference evidence="2 3" key="1">
    <citation type="submission" date="2021-06" db="EMBL/GenBank/DDBJ databases">
        <authorList>
            <person name="Kallberg Y."/>
            <person name="Tangrot J."/>
            <person name="Rosling A."/>
        </authorList>
    </citation>
    <scope>NUCLEOTIDE SEQUENCE [LARGE SCALE GENOMIC DNA]</scope>
    <source>
        <strain evidence="2 3">120-4 pot B 10/14</strain>
    </source>
</reference>
<keyword evidence="3" id="KW-1185">Reference proteome</keyword>
<feature type="non-terminal residue" evidence="2">
    <location>
        <position position="1"/>
    </location>
</feature>
<protein>
    <submittedName>
        <fullName evidence="2">35047_t:CDS:1</fullName>
    </submittedName>
</protein>
<comment type="caution">
    <text evidence="2">The sequence shown here is derived from an EMBL/GenBank/DDBJ whole genome shotgun (WGS) entry which is preliminary data.</text>
</comment>
<keyword evidence="1" id="KW-0472">Membrane</keyword>
<evidence type="ECO:0000313" key="2">
    <source>
        <dbReference type="EMBL" id="CAG8845116.1"/>
    </source>
</evidence>
<accession>A0ABN7X0J5</accession>
<gene>
    <name evidence="2" type="ORF">GMARGA_LOCUS37465</name>
</gene>
<proteinExistence type="predicted"/>
<dbReference type="Proteomes" id="UP000789901">
    <property type="component" value="Unassembled WGS sequence"/>
</dbReference>
<dbReference type="EMBL" id="CAJVQB010078293">
    <property type="protein sequence ID" value="CAG8845116.1"/>
    <property type="molecule type" value="Genomic_DNA"/>
</dbReference>
<keyword evidence="1" id="KW-0812">Transmembrane</keyword>
<organism evidence="2 3">
    <name type="scientific">Gigaspora margarita</name>
    <dbReference type="NCBI Taxonomy" id="4874"/>
    <lineage>
        <taxon>Eukaryota</taxon>
        <taxon>Fungi</taxon>
        <taxon>Fungi incertae sedis</taxon>
        <taxon>Mucoromycota</taxon>
        <taxon>Glomeromycotina</taxon>
        <taxon>Glomeromycetes</taxon>
        <taxon>Diversisporales</taxon>
        <taxon>Gigasporaceae</taxon>
        <taxon>Gigaspora</taxon>
    </lineage>
</organism>
<keyword evidence="1" id="KW-1133">Transmembrane helix</keyword>
<evidence type="ECO:0000313" key="3">
    <source>
        <dbReference type="Proteomes" id="UP000789901"/>
    </source>
</evidence>
<name>A0ABN7X0J5_GIGMA</name>
<sequence length="43" mass="4447">FVSLSFVGVVHGVNSSYTGAVVYKSLRVASLGFVISSFVGIVP</sequence>
<feature type="non-terminal residue" evidence="2">
    <location>
        <position position="43"/>
    </location>
</feature>